<dbReference type="PROSITE" id="PS00217">
    <property type="entry name" value="SUGAR_TRANSPORT_2"/>
    <property type="match status" value="1"/>
</dbReference>
<dbReference type="Pfam" id="PF00083">
    <property type="entry name" value="Sugar_tr"/>
    <property type="match status" value="1"/>
</dbReference>
<protein>
    <recommendedName>
        <fullName evidence="11">Major facilitator superfamily (MFS) profile domain-containing protein</fullName>
    </recommendedName>
</protein>
<dbReference type="GO" id="GO:0016020">
    <property type="term" value="C:membrane"/>
    <property type="evidence" value="ECO:0007669"/>
    <property type="project" value="UniProtKB-SubCell"/>
</dbReference>
<dbReference type="InterPro" id="IPR044778">
    <property type="entry name" value="MFS_STP/MST-like_plant"/>
</dbReference>
<dbReference type="CDD" id="cd17361">
    <property type="entry name" value="MFS_STP"/>
    <property type="match status" value="1"/>
</dbReference>
<evidence type="ECO:0000256" key="8">
    <source>
        <dbReference type="ARBA" id="ARBA00023136"/>
    </source>
</evidence>
<dbReference type="InterPro" id="IPR045262">
    <property type="entry name" value="STP/PLT_plant"/>
</dbReference>
<comment type="similarity">
    <text evidence="2 9">Belongs to the major facilitator superfamily. Sugar transporter (TC 2.A.1.1) family.</text>
</comment>
<dbReference type="InterPro" id="IPR036259">
    <property type="entry name" value="MFS_trans_sf"/>
</dbReference>
<keyword evidence="5 10" id="KW-0812">Transmembrane</keyword>
<dbReference type="AlphaFoldDB" id="A0A8T2UE70"/>
<dbReference type="FunFam" id="1.20.1250.20:FF:000002">
    <property type="entry name" value="Sugar transport protein 13"/>
    <property type="match status" value="1"/>
</dbReference>
<evidence type="ECO:0000256" key="7">
    <source>
        <dbReference type="ARBA" id="ARBA00022989"/>
    </source>
</evidence>
<evidence type="ECO:0000256" key="3">
    <source>
        <dbReference type="ARBA" id="ARBA00022448"/>
    </source>
</evidence>
<gene>
    <name evidence="12" type="ORF">KP509_08G056500</name>
</gene>
<dbReference type="PROSITE" id="PS50850">
    <property type="entry name" value="MFS"/>
    <property type="match status" value="1"/>
</dbReference>
<dbReference type="PRINTS" id="PR00171">
    <property type="entry name" value="SUGRTRNSPORT"/>
</dbReference>
<feature type="transmembrane region" description="Helical" evidence="10">
    <location>
        <begin position="455"/>
        <end position="475"/>
    </location>
</feature>
<evidence type="ECO:0000259" key="11">
    <source>
        <dbReference type="PROSITE" id="PS50850"/>
    </source>
</evidence>
<feature type="transmembrane region" description="Helical" evidence="10">
    <location>
        <begin position="387"/>
        <end position="407"/>
    </location>
</feature>
<feature type="transmembrane region" description="Helical" evidence="10">
    <location>
        <begin position="117"/>
        <end position="136"/>
    </location>
</feature>
<dbReference type="Proteomes" id="UP000825935">
    <property type="component" value="Chromosome 8"/>
</dbReference>
<evidence type="ECO:0000256" key="9">
    <source>
        <dbReference type="RuleBase" id="RU003346"/>
    </source>
</evidence>
<dbReference type="InterPro" id="IPR003663">
    <property type="entry name" value="Sugar/inositol_transpt"/>
</dbReference>
<dbReference type="InterPro" id="IPR005829">
    <property type="entry name" value="Sugar_transporter_CS"/>
</dbReference>
<comment type="caution">
    <text evidence="12">The sequence shown here is derived from an EMBL/GenBank/DDBJ whole genome shotgun (WGS) entry which is preliminary data.</text>
</comment>
<feature type="transmembrane region" description="Helical" evidence="10">
    <location>
        <begin position="175"/>
        <end position="195"/>
    </location>
</feature>
<organism evidence="12 13">
    <name type="scientific">Ceratopteris richardii</name>
    <name type="common">Triangle waterfern</name>
    <dbReference type="NCBI Taxonomy" id="49495"/>
    <lineage>
        <taxon>Eukaryota</taxon>
        <taxon>Viridiplantae</taxon>
        <taxon>Streptophyta</taxon>
        <taxon>Embryophyta</taxon>
        <taxon>Tracheophyta</taxon>
        <taxon>Polypodiopsida</taxon>
        <taxon>Polypodiidae</taxon>
        <taxon>Polypodiales</taxon>
        <taxon>Pteridineae</taxon>
        <taxon>Pteridaceae</taxon>
        <taxon>Parkerioideae</taxon>
        <taxon>Ceratopteris</taxon>
    </lineage>
</organism>
<evidence type="ECO:0000256" key="6">
    <source>
        <dbReference type="ARBA" id="ARBA00022847"/>
    </source>
</evidence>
<evidence type="ECO:0000256" key="1">
    <source>
        <dbReference type="ARBA" id="ARBA00004141"/>
    </source>
</evidence>
<feature type="transmembrane region" description="Helical" evidence="10">
    <location>
        <begin position="354"/>
        <end position="375"/>
    </location>
</feature>
<keyword evidence="4" id="KW-0762">Sugar transport</keyword>
<keyword evidence="13" id="KW-1185">Reference proteome</keyword>
<dbReference type="NCBIfam" id="TIGR00879">
    <property type="entry name" value="SP"/>
    <property type="match status" value="1"/>
</dbReference>
<evidence type="ECO:0000256" key="5">
    <source>
        <dbReference type="ARBA" id="ARBA00022692"/>
    </source>
</evidence>
<dbReference type="OrthoDB" id="5296287at2759"/>
<keyword evidence="8 10" id="KW-0472">Membrane</keyword>
<evidence type="ECO:0000256" key="4">
    <source>
        <dbReference type="ARBA" id="ARBA00022597"/>
    </source>
</evidence>
<feature type="transmembrane region" description="Helical" evidence="10">
    <location>
        <begin position="25"/>
        <end position="45"/>
    </location>
</feature>
<dbReference type="InterPro" id="IPR005828">
    <property type="entry name" value="MFS_sugar_transport-like"/>
</dbReference>
<dbReference type="PANTHER" id="PTHR23500:SF30">
    <property type="entry name" value="SUGAR TRANSPORT PROTEIN 3"/>
    <property type="match status" value="1"/>
</dbReference>
<evidence type="ECO:0000256" key="2">
    <source>
        <dbReference type="ARBA" id="ARBA00010992"/>
    </source>
</evidence>
<keyword evidence="7 10" id="KW-1133">Transmembrane helix</keyword>
<keyword evidence="6" id="KW-0769">Symport</keyword>
<dbReference type="Gene3D" id="1.20.1250.20">
    <property type="entry name" value="MFS general substrate transporter like domains"/>
    <property type="match status" value="1"/>
</dbReference>
<evidence type="ECO:0000313" key="12">
    <source>
        <dbReference type="EMBL" id="KAH7431584.1"/>
    </source>
</evidence>
<dbReference type="InterPro" id="IPR020846">
    <property type="entry name" value="MFS_dom"/>
</dbReference>
<dbReference type="GO" id="GO:0015293">
    <property type="term" value="F:symporter activity"/>
    <property type="evidence" value="ECO:0007669"/>
    <property type="project" value="UniProtKB-KW"/>
</dbReference>
<accession>A0A8T2UE70</accession>
<dbReference type="GO" id="GO:0015145">
    <property type="term" value="F:monosaccharide transmembrane transporter activity"/>
    <property type="evidence" value="ECO:0007669"/>
    <property type="project" value="InterPro"/>
</dbReference>
<reference evidence="12" key="1">
    <citation type="submission" date="2021-08" db="EMBL/GenBank/DDBJ databases">
        <title>WGS assembly of Ceratopteris richardii.</title>
        <authorList>
            <person name="Marchant D.B."/>
            <person name="Chen G."/>
            <person name="Jenkins J."/>
            <person name="Shu S."/>
            <person name="Leebens-Mack J."/>
            <person name="Grimwood J."/>
            <person name="Schmutz J."/>
            <person name="Soltis P."/>
            <person name="Soltis D."/>
            <person name="Chen Z.-H."/>
        </authorList>
    </citation>
    <scope>NUCLEOTIDE SEQUENCE</scope>
    <source>
        <strain evidence="12">Whitten #5841</strain>
        <tissue evidence="12">Leaf</tissue>
    </source>
</reference>
<dbReference type="PROSITE" id="PS00216">
    <property type="entry name" value="SUGAR_TRANSPORT_1"/>
    <property type="match status" value="1"/>
</dbReference>
<feature type="transmembrane region" description="Helical" evidence="10">
    <location>
        <begin position="324"/>
        <end position="347"/>
    </location>
</feature>
<dbReference type="SUPFAM" id="SSF103473">
    <property type="entry name" value="MFS general substrate transporter"/>
    <property type="match status" value="1"/>
</dbReference>
<feature type="transmembrane region" description="Helical" evidence="10">
    <location>
        <begin position="428"/>
        <end position="449"/>
    </location>
</feature>
<name>A0A8T2UE70_CERRI</name>
<evidence type="ECO:0000256" key="10">
    <source>
        <dbReference type="SAM" id="Phobius"/>
    </source>
</evidence>
<sequence length="500" mass="55629">MASHLHIESQSGKGANLQREMKVKVTPYVVAVCLTAASGGTLFGYDLGISGGVSTMDDFLLKFFPSVYRKKNDARTDNYCKFDSQLLTLFTSSLYFAGLFASLFASKVTRDYGRRMSILAGGLFFLLGSVVDGLAQSLWMLLVGRIILGIGLGFTNQAVPLYLSEMSPPTLRGTLTTMFQLAIGIGGVSAFFVNYKTQDIVPWGWRLSLSLAFVPALLITIGFLLLPDSPSSLIQRGKSSEGLSVLQRIRGTDDVHEEFNYLLKATEDYKSIGNPWRNILKTEYRPQLVMAFAIPFFQQVTGINIITFYLPILIQTLGFSSNSSLYTTIILGVISLVVTTIGALCIDKYGRKRVFLLGGSIMMLFLVLTGGLLNWKLKSHNELSKGYGILGVILMLAFVTSFSWSWGPLAWLIPSEIFPLEIRSAGQSINVCVIMLFISITGQVFLSMLCHFKAGLFYFFGGWVFVMTVFTRLFLPETKGVPLEEVSKLWRSHPFWKRYY</sequence>
<feature type="transmembrane region" description="Helical" evidence="10">
    <location>
        <begin position="86"/>
        <end position="105"/>
    </location>
</feature>
<dbReference type="EMBL" id="CM035413">
    <property type="protein sequence ID" value="KAH7431584.1"/>
    <property type="molecule type" value="Genomic_DNA"/>
</dbReference>
<proteinExistence type="inferred from homology"/>
<dbReference type="PANTHER" id="PTHR23500">
    <property type="entry name" value="SOLUTE CARRIER FAMILY 2, FACILITATED GLUCOSE TRANSPORTER"/>
    <property type="match status" value="1"/>
</dbReference>
<keyword evidence="3 9" id="KW-0813">Transport</keyword>
<feature type="domain" description="Major facilitator superfamily (MFS) profile" evidence="11">
    <location>
        <begin position="32"/>
        <end position="479"/>
    </location>
</feature>
<comment type="subcellular location">
    <subcellularLocation>
        <location evidence="1">Membrane</location>
        <topology evidence="1">Multi-pass membrane protein</topology>
    </subcellularLocation>
</comment>
<feature type="transmembrane region" description="Helical" evidence="10">
    <location>
        <begin position="207"/>
        <end position="226"/>
    </location>
</feature>
<evidence type="ECO:0000313" key="13">
    <source>
        <dbReference type="Proteomes" id="UP000825935"/>
    </source>
</evidence>
<feature type="transmembrane region" description="Helical" evidence="10">
    <location>
        <begin position="288"/>
        <end position="312"/>
    </location>
</feature>